<dbReference type="PANTHER" id="PTHR16305:SF28">
    <property type="entry name" value="GUANYLATE CYCLASE DOMAIN-CONTAINING PROTEIN"/>
    <property type="match status" value="1"/>
</dbReference>
<accession>A0A0F9G1B9</accession>
<dbReference type="GO" id="GO:0005524">
    <property type="term" value="F:ATP binding"/>
    <property type="evidence" value="ECO:0007669"/>
    <property type="project" value="UniProtKB-KW"/>
</dbReference>
<dbReference type="InterPro" id="IPR027417">
    <property type="entry name" value="P-loop_NTPase"/>
</dbReference>
<evidence type="ECO:0000259" key="3">
    <source>
        <dbReference type="PROSITE" id="PS50125"/>
    </source>
</evidence>
<dbReference type="InterPro" id="IPR025874">
    <property type="entry name" value="DZR"/>
</dbReference>
<dbReference type="SUPFAM" id="SSF55073">
    <property type="entry name" value="Nucleotide cyclase"/>
    <property type="match status" value="1"/>
</dbReference>
<evidence type="ECO:0000313" key="4">
    <source>
        <dbReference type="EMBL" id="KKL84246.1"/>
    </source>
</evidence>
<dbReference type="EMBL" id="LAZR01021754">
    <property type="protein sequence ID" value="KKL84246.1"/>
    <property type="molecule type" value="Genomic_DNA"/>
</dbReference>
<dbReference type="InterPro" id="IPR041664">
    <property type="entry name" value="AAA_16"/>
</dbReference>
<dbReference type="InterPro" id="IPR029787">
    <property type="entry name" value="Nucleotide_cyclase"/>
</dbReference>
<comment type="caution">
    <text evidence="4">The sequence shown here is derived from an EMBL/GenBank/DDBJ whole genome shotgun (WGS) entry which is preliminary data.</text>
</comment>
<dbReference type="GO" id="GO:0004016">
    <property type="term" value="F:adenylate cyclase activity"/>
    <property type="evidence" value="ECO:0007669"/>
    <property type="project" value="TreeGrafter"/>
</dbReference>
<dbReference type="Pfam" id="PF13191">
    <property type="entry name" value="AAA_16"/>
    <property type="match status" value="1"/>
</dbReference>
<keyword evidence="2" id="KW-0067">ATP-binding</keyword>
<feature type="non-terminal residue" evidence="4">
    <location>
        <position position="649"/>
    </location>
</feature>
<reference evidence="4" key="1">
    <citation type="journal article" date="2015" name="Nature">
        <title>Complex archaea that bridge the gap between prokaryotes and eukaryotes.</title>
        <authorList>
            <person name="Spang A."/>
            <person name="Saw J.H."/>
            <person name="Jorgensen S.L."/>
            <person name="Zaremba-Niedzwiedzka K."/>
            <person name="Martijn J."/>
            <person name="Lind A.E."/>
            <person name="van Eijk R."/>
            <person name="Schleper C."/>
            <person name="Guy L."/>
            <person name="Ettema T.J."/>
        </authorList>
    </citation>
    <scope>NUCLEOTIDE SEQUENCE</scope>
</reference>
<dbReference type="SUPFAM" id="SSF52540">
    <property type="entry name" value="P-loop containing nucleoside triphosphate hydrolases"/>
    <property type="match status" value="1"/>
</dbReference>
<gene>
    <name evidence="4" type="ORF">LCGC14_1966650</name>
</gene>
<dbReference type="PROSITE" id="PS50125">
    <property type="entry name" value="GUANYLATE_CYCLASE_2"/>
    <property type="match status" value="1"/>
</dbReference>
<keyword evidence="1" id="KW-0547">Nucleotide-binding</keyword>
<proteinExistence type="predicted"/>
<dbReference type="Pfam" id="PF00211">
    <property type="entry name" value="Guanylate_cyc"/>
    <property type="match status" value="1"/>
</dbReference>
<dbReference type="SMART" id="SM00044">
    <property type="entry name" value="CYCc"/>
    <property type="match status" value="1"/>
</dbReference>
<dbReference type="GO" id="GO:0005737">
    <property type="term" value="C:cytoplasm"/>
    <property type="evidence" value="ECO:0007669"/>
    <property type="project" value="TreeGrafter"/>
</dbReference>
<dbReference type="AlphaFoldDB" id="A0A0F9G1B9"/>
<dbReference type="Gene3D" id="3.40.50.300">
    <property type="entry name" value="P-loop containing nucleotide triphosphate hydrolases"/>
    <property type="match status" value="1"/>
</dbReference>
<dbReference type="InterPro" id="IPR001054">
    <property type="entry name" value="A/G_cyclase"/>
</dbReference>
<dbReference type="CDD" id="cd07302">
    <property type="entry name" value="CHD"/>
    <property type="match status" value="1"/>
</dbReference>
<dbReference type="GO" id="GO:0035556">
    <property type="term" value="P:intracellular signal transduction"/>
    <property type="evidence" value="ECO:0007669"/>
    <property type="project" value="InterPro"/>
</dbReference>
<organism evidence="4">
    <name type="scientific">marine sediment metagenome</name>
    <dbReference type="NCBI Taxonomy" id="412755"/>
    <lineage>
        <taxon>unclassified sequences</taxon>
        <taxon>metagenomes</taxon>
        <taxon>ecological metagenomes</taxon>
    </lineage>
</organism>
<dbReference type="PANTHER" id="PTHR16305">
    <property type="entry name" value="TESTICULAR SOLUBLE ADENYLYL CYCLASE"/>
    <property type="match status" value="1"/>
</dbReference>
<sequence>MKCPKCQFENREAVKFCEKCGAKIELVCPNCGAKIPLDRQFCGECGKRLAEFVEAEKKVPEFEGERKHVTVLFSDLSGYTAMSERLDPEEVKEITSRIFAEISKIVSKYDGFIEKYAGDAVMALFGVPKAHEDDPIRAVKAAREIHELVDGMSPEIENRIEKPISVHTGINTGLVVTGEVDMERGTHGVAGDTINMASRLSNLANPGEILIDVDTCRQVEGHFTCEYLEETTLKGKADPVQVHKVLSQRDKPVTIHRLSGLRADLVGRKVELAELSEAVENLQEGRGRIFSICGAAGTGKSRLVEEFKATLDFEQIQWIEGHAYAYSQNMPYFPLIDLLNRVLHIEENDPPEKIREKVESGIEYLVGKQEDVVPYVGGLYSLSYPEVEDVSPEFWKSGLQAAILVILSALANKAPTIYFLEDLHWADPSFVEFLRLACQEIRQPAIVLCVYRPTFNLFTSHQLGGMSKIYQEIRIQDLSSSEAQDMLESLLETENIPSDLRRLVQDRAEGNPFYLEELVNSLIESEALIRDNGNWKVTRPISEFEISSTIHGVISGRLDRLEKEMKRILQEASVIGRAFLHEILKRITDLRDQCEQCISGLERLDLIRARSLEPDLEYIFKHALIQEVVYNGLLKKDRKEIHERIGIAM</sequence>
<feature type="domain" description="Guanylate cyclase" evidence="3">
    <location>
        <begin position="70"/>
        <end position="201"/>
    </location>
</feature>
<dbReference type="Gene3D" id="3.30.70.1230">
    <property type="entry name" value="Nucleotide cyclase"/>
    <property type="match status" value="1"/>
</dbReference>
<dbReference type="GO" id="GO:0009190">
    <property type="term" value="P:cyclic nucleotide biosynthetic process"/>
    <property type="evidence" value="ECO:0007669"/>
    <property type="project" value="InterPro"/>
</dbReference>
<protein>
    <recommendedName>
        <fullName evidence="3">Guanylate cyclase domain-containing protein</fullName>
    </recommendedName>
</protein>
<name>A0A0F9G1B9_9ZZZZ</name>
<dbReference type="Pfam" id="PF12773">
    <property type="entry name" value="DZR"/>
    <property type="match status" value="1"/>
</dbReference>
<evidence type="ECO:0000256" key="1">
    <source>
        <dbReference type="ARBA" id="ARBA00022741"/>
    </source>
</evidence>
<evidence type="ECO:0000256" key="2">
    <source>
        <dbReference type="ARBA" id="ARBA00022840"/>
    </source>
</evidence>